<dbReference type="EMBL" id="BOPF01000013">
    <property type="protein sequence ID" value="GIJ47123.1"/>
    <property type="molecule type" value="Genomic_DNA"/>
</dbReference>
<organism evidence="4 5">
    <name type="scientific">Virgisporangium aliadipatigenens</name>
    <dbReference type="NCBI Taxonomy" id="741659"/>
    <lineage>
        <taxon>Bacteria</taxon>
        <taxon>Bacillati</taxon>
        <taxon>Actinomycetota</taxon>
        <taxon>Actinomycetes</taxon>
        <taxon>Micromonosporales</taxon>
        <taxon>Micromonosporaceae</taxon>
        <taxon>Virgisporangium</taxon>
    </lineage>
</organism>
<evidence type="ECO:0000259" key="3">
    <source>
        <dbReference type="Pfam" id="PF24491"/>
    </source>
</evidence>
<reference evidence="4" key="1">
    <citation type="submission" date="2021-01" db="EMBL/GenBank/DDBJ databases">
        <title>Whole genome shotgun sequence of Virgisporangium aliadipatigenens NBRC 105644.</title>
        <authorList>
            <person name="Komaki H."/>
            <person name="Tamura T."/>
        </authorList>
    </citation>
    <scope>NUCLEOTIDE SEQUENCE</scope>
    <source>
        <strain evidence="4">NBRC 105644</strain>
    </source>
</reference>
<dbReference type="SUPFAM" id="SSF56601">
    <property type="entry name" value="beta-lactamase/transpeptidase-like"/>
    <property type="match status" value="1"/>
</dbReference>
<dbReference type="Proteomes" id="UP000619260">
    <property type="component" value="Unassembled WGS sequence"/>
</dbReference>
<dbReference type="GO" id="GO:0016787">
    <property type="term" value="F:hydrolase activity"/>
    <property type="evidence" value="ECO:0007669"/>
    <property type="project" value="UniProtKB-KW"/>
</dbReference>
<protein>
    <submittedName>
        <fullName evidence="4">Serine hydrolase</fullName>
    </submittedName>
</protein>
<gene>
    <name evidence="4" type="ORF">Val02_40090</name>
</gene>
<comment type="similarity">
    <text evidence="1">Belongs to the beta-lactamase family.</text>
</comment>
<keyword evidence="4" id="KW-0378">Hydrolase</keyword>
<accession>A0A8J3YNY6</accession>
<keyword evidence="5" id="KW-1185">Reference proteome</keyword>
<feature type="domain" description="DUF7586" evidence="3">
    <location>
        <begin position="333"/>
        <end position="419"/>
    </location>
</feature>
<evidence type="ECO:0000259" key="2">
    <source>
        <dbReference type="Pfam" id="PF00144"/>
    </source>
</evidence>
<dbReference type="PANTHER" id="PTHR22935">
    <property type="entry name" value="PENICILLIN-BINDING PROTEIN"/>
    <property type="match status" value="1"/>
</dbReference>
<name>A0A8J3YNY6_9ACTN</name>
<dbReference type="PANTHER" id="PTHR22935:SF95">
    <property type="entry name" value="BETA-LACTAMASE-LIKE 1-RELATED"/>
    <property type="match status" value="1"/>
</dbReference>
<dbReference type="Pfam" id="PF00144">
    <property type="entry name" value="Beta-lactamase"/>
    <property type="match status" value="1"/>
</dbReference>
<feature type="domain" description="Beta-lactamase-related" evidence="2">
    <location>
        <begin position="4"/>
        <end position="278"/>
    </location>
</feature>
<dbReference type="Gene3D" id="3.40.710.10">
    <property type="entry name" value="DD-peptidase/beta-lactamase superfamily"/>
    <property type="match status" value="1"/>
</dbReference>
<dbReference type="InterPro" id="IPR051478">
    <property type="entry name" value="Beta-lactamase-like_AB/R"/>
</dbReference>
<dbReference type="AlphaFoldDB" id="A0A8J3YNY6"/>
<dbReference type="InterPro" id="IPR001466">
    <property type="entry name" value="Beta-lactam-related"/>
</dbReference>
<dbReference type="InterPro" id="IPR056008">
    <property type="entry name" value="DUF7586"/>
</dbReference>
<evidence type="ECO:0000313" key="4">
    <source>
        <dbReference type="EMBL" id="GIJ47123.1"/>
    </source>
</evidence>
<evidence type="ECO:0000313" key="5">
    <source>
        <dbReference type="Proteomes" id="UP000619260"/>
    </source>
</evidence>
<dbReference type="Pfam" id="PF24491">
    <property type="entry name" value="DUF7586"/>
    <property type="match status" value="1"/>
</dbReference>
<comment type="caution">
    <text evidence="4">The sequence shown here is derived from an EMBL/GenBank/DDBJ whole genome shotgun (WGS) entry which is preliminary data.</text>
</comment>
<evidence type="ECO:0000256" key="1">
    <source>
        <dbReference type="ARBA" id="ARBA00038473"/>
    </source>
</evidence>
<proteinExistence type="inferred from homology"/>
<dbReference type="InterPro" id="IPR012338">
    <property type="entry name" value="Beta-lactam/transpept-like"/>
</dbReference>
<sequence length="435" mass="47461">MAVHRDDRPLWTFQVGSGEALPAGADTRFRIGSVTKTFTAVLLMQLRDEGALDLDDPLDEHLDVPTHGTLTLARLLSHSAGLQREPYGDVWDTLATPEEDSLLADLARAERVLPTGRRFHYSNLAFALLGEVVATKRGTTWAKALTERVLTPLRLTATTLEPPPQAAVGYLVDEYSDHARPEPNMDCRALSPAAQLWSTAADMAKWAAFLADPAAVDPEHAVLAADTVDEMRYPRTVTDEARWGAAFGLGLLAIPQKAHRVVHVGHDGAMPGFLAAVYGRRPGDGAPGAFGAAALGSSGTGADVLQLPHTLLTLAAEHDPVEIEPWTPGEPAPHDLRSILGRWWGEGFEYVFFWRDGKLRSRGVADDPARPPATFVPVEGRRDMLRTESGREAGELLRLTRDAVGTVVRMHWATYRFTRRQETFDTVPASEPDPS</sequence>